<dbReference type="PANTHER" id="PTHR45527:SF10">
    <property type="entry name" value="PYOCHELIN SYNTHASE PCHF"/>
    <property type="match status" value="1"/>
</dbReference>
<dbReference type="Gene3D" id="3.30.300.30">
    <property type="match status" value="3"/>
</dbReference>
<evidence type="ECO:0000256" key="4">
    <source>
        <dbReference type="ARBA" id="ARBA00016743"/>
    </source>
</evidence>
<keyword evidence="7" id="KW-0436">Ligase</keyword>
<name>A0A895YHI5_9ACTN</name>
<sequence length="2075" mass="223378">MTDPVAVGQLDGTFVDVLRANAASDPARNAFRFLSYPGGGETSEAVYTRGELDLRARALAASLAERVKPQDRVLVLLPPGLDFLVGTFGTLYRGAVVVACPPPVDGPSDPRTERAMQIAANAEVSAVVTVEAIRQQLDDVTGQLAGSAPWLTIDTLDPTASDACVAESIPGENLALLQYTSGSTGAPKGVMVSHANLMFQLAQMQQLGQLSSGTNVVSWISPYHALGIAGHLMLSQYLGGEATFLTPEDFIADPARWLRAISATPGPVLSCAPNFAFDRCVDRIPESQRSGLDLAGWHTTMNAAERIRPSTIERFTAAYAPYGFRAEAMTPGFGMTETMLFITARHADPSPTVLHVDAAELERGRAEVLPDSHHRRLSLVGVGLTGPHCEVVVVDPDTHAPVAERQVGEVWVGGPITCQGYWRREQLSDATFRARLADGSGPFVRTGDLGFFFGNELVLCGRHKELIIIRGRNIYPQDVELTSERVHQALAGAPAAAFSIDSEEGEKLIVLQSILDPEAFSDSLTSLATEIRSAITNEHQVEVHEVLVVPPNEVSKTVSGKVQRGACRDRYLAGKVTALAASAMATPIGDVETPTATATLSVVLGSVDNLIRPVIISADLRRRLASMLGVAISEVPEETPLAGLGLESLRAMELRGALERDTGVLIPVSTFLRASVAELAEHISNGFESKEVAPADYPPARHSEAETVSHATAIQSADLEQRYHPFPLTDLQHAYLVGRADGYDLGRVGTHLYLEIDTESLDQERLYAALVELVDRHDMLRAVITDDGEQRVLPMSEATPVPMVVTDVAGSAAEVSTELARIREDMSHEVRPVHEFPLWQVRVSRLSGGAARLHVSIDLLIADVASVRLFFDDWRRLYEGEKLAPLRLTFRDVVQSWLGKRDEEEYQQARSYWLDRIDELPEGPQLPLTRPDGSDRPTWVRRDHSVSPAHWTRIREAAARHQVTPTATMLAAFSVVLARWSRNGRFLLNLPLFSRESLHPDIAAVIGDFTGVTLLEVDLQGNPTLAELAQRLQEQLWQDLAHRDFNGVEVLRELAARRHAQGRAISPVVFASAREQGWDRRGEDYGAFGQQWLGTTRYAISQTPQVVLDHQVYENVGALEFNWDAPAQVLSANHLDNMFDTYCQLLETLVDEAGWGVGVGGLVPVGLGELVSGVNATDGVVPEGLLVDGLVGWGLRDPGRVAVVSADGGVLTFGELVGWASGVARGLREVGVGRGDVVAVGVSKSVEQVVAVVGVLLAGGVYLPVDVDLPVARRGELLSAGGCGWVLCAGGDGDVVWPGGVGVLRVDEVCDREGPVEVSPAVSSDVAYVIFTSGSTGVPKGVAVSHRAALNTCVDVCSRFGVGADDVVLGLSSLSFDLSVWDVFGVLGVGGRLVLPRRGSSRDPGHWLELVSGHGVTVWNSVPALAEMMVAHVESGGGEGGLDSVRLALWSGDWIGLDLPGRWRSVVSGCRVVSLGGATEAGIWSVFYEVGEVGAGWESVPYGRPLAGQRIYVLNDRWEDCPVGVVGELFIGGVGLAEGYWGDVVRSAERFVVHPLSGERLYRTGDLGRWLADGNVEFLGREDSQVKVGGFRIELGEVEVVLGRCVGVSAVVVVAVGGRRGRRLVGFVVPSGSRPAAAAAAGAEDPARQRPPSTGADFGRDRQLLGDVITDPAQRAAITISQPARRTGWTAGVDLPAATDPVRARGQSFRRASYRTFEATPLPMTELSRLLECLRAWPDDERPVPKYRYGSAGSLYPVQTYLYVKPGRVTGLSAGAYYYDPVEHRLYPLRDGETLPADMQIDDNQAAFEGAAFGIYLVGHAATVRPMYGDRSEQFCLLEAGQMSLLLQEAAALGAVGLCGIGLHRNEEPLREAFGLADDDFLLHSLVGGVRASAAPGPGKPDPAQADPSELIAEVRRYASEHLPAYMVPVDLRVMAELPLNAQGKVDRRALAALADEVDRSSAPVVAPGSDLESQIFDVFAAELGTKGMSVTDSFFELGADSVAIVRIGRRLRSALGREVPLMALFEYPSIRRLVGFLDSTGSRPTDRIDEAFDQAQQRRATRRRRHAFPAEQEV</sequence>
<evidence type="ECO:0000256" key="5">
    <source>
        <dbReference type="ARBA" id="ARBA00022450"/>
    </source>
</evidence>
<dbReference type="PROSITE" id="PS50075">
    <property type="entry name" value="CARRIER"/>
    <property type="match status" value="2"/>
</dbReference>
<dbReference type="CDD" id="cd02142">
    <property type="entry name" value="McbC_SagB-like_oxidoreductase"/>
    <property type="match status" value="1"/>
</dbReference>
<keyword evidence="14" id="KW-1185">Reference proteome</keyword>
<dbReference type="InterPro" id="IPR020845">
    <property type="entry name" value="AMP-binding_CS"/>
</dbReference>
<dbReference type="Pfam" id="PF23024">
    <property type="entry name" value="AMP-dom_DIP2-like"/>
    <property type="match status" value="1"/>
</dbReference>
<evidence type="ECO:0000256" key="1">
    <source>
        <dbReference type="ARBA" id="ARBA00001957"/>
    </source>
</evidence>
<dbReference type="Pfam" id="PF00668">
    <property type="entry name" value="Condensation"/>
    <property type="match status" value="1"/>
</dbReference>
<keyword evidence="9" id="KW-0443">Lipid metabolism</keyword>
<dbReference type="GO" id="GO:0044550">
    <property type="term" value="P:secondary metabolite biosynthetic process"/>
    <property type="evidence" value="ECO:0007669"/>
    <property type="project" value="TreeGrafter"/>
</dbReference>
<evidence type="ECO:0000259" key="12">
    <source>
        <dbReference type="PROSITE" id="PS50075"/>
    </source>
</evidence>
<dbReference type="PROSITE" id="PS00012">
    <property type="entry name" value="PHOSPHOPANTETHEINE"/>
    <property type="match status" value="2"/>
</dbReference>
<evidence type="ECO:0000256" key="10">
    <source>
        <dbReference type="ARBA" id="ARBA00033440"/>
    </source>
</evidence>
<dbReference type="InterPro" id="IPR042099">
    <property type="entry name" value="ANL_N_sf"/>
</dbReference>
<evidence type="ECO:0000256" key="11">
    <source>
        <dbReference type="SAM" id="MobiDB-lite"/>
    </source>
</evidence>
<dbReference type="GO" id="GO:0031177">
    <property type="term" value="F:phosphopantetheine binding"/>
    <property type="evidence" value="ECO:0007669"/>
    <property type="project" value="InterPro"/>
</dbReference>
<dbReference type="SUPFAM" id="SSF52777">
    <property type="entry name" value="CoA-dependent acyltransferases"/>
    <property type="match status" value="2"/>
</dbReference>
<reference evidence="13" key="1">
    <citation type="submission" date="2021-02" db="EMBL/GenBank/DDBJ databases">
        <title>Natrosporangium hydrolyticum gen. nov., sp. nov, a haloalkaliphilic actinobacterium from a soda solonchak soil.</title>
        <authorList>
            <person name="Sorokin D.Y."/>
            <person name="Khijniak T.V."/>
            <person name="Zakharycheva A.P."/>
            <person name="Boueva O.V."/>
            <person name="Ariskina E.V."/>
            <person name="Hahnke R.L."/>
            <person name="Bunk B."/>
            <person name="Sproer C."/>
            <person name="Schumann P."/>
            <person name="Evtushenko L.I."/>
            <person name="Kublanov I.V."/>
        </authorList>
    </citation>
    <scope>NUCLEOTIDE SEQUENCE</scope>
    <source>
        <strain evidence="13">DSM 106523</strain>
    </source>
</reference>
<dbReference type="NCBIfam" id="TIGR01733">
    <property type="entry name" value="AA-adenyl-dom"/>
    <property type="match status" value="1"/>
</dbReference>
<dbReference type="EMBL" id="CP070499">
    <property type="protein sequence ID" value="QSB13996.1"/>
    <property type="molecule type" value="Genomic_DNA"/>
</dbReference>
<dbReference type="GO" id="GO:0016491">
    <property type="term" value="F:oxidoreductase activity"/>
    <property type="evidence" value="ECO:0007669"/>
    <property type="project" value="InterPro"/>
</dbReference>
<evidence type="ECO:0000256" key="3">
    <source>
        <dbReference type="ARBA" id="ARBA00007380"/>
    </source>
</evidence>
<comment type="cofactor">
    <cofactor evidence="1">
        <name>pantetheine 4'-phosphate</name>
        <dbReference type="ChEBI" id="CHEBI:47942"/>
    </cofactor>
</comment>
<proteinExistence type="inferred from homology"/>
<feature type="region of interest" description="Disordered" evidence="11">
    <location>
        <begin position="2056"/>
        <end position="2075"/>
    </location>
</feature>
<dbReference type="SMART" id="SM00823">
    <property type="entry name" value="PKS_PP"/>
    <property type="match status" value="2"/>
</dbReference>
<dbReference type="InterPro" id="IPR000873">
    <property type="entry name" value="AMP-dep_synth/lig_dom"/>
</dbReference>
<evidence type="ECO:0000256" key="9">
    <source>
        <dbReference type="ARBA" id="ARBA00023098"/>
    </source>
</evidence>
<dbReference type="Pfam" id="PF00550">
    <property type="entry name" value="PP-binding"/>
    <property type="match status" value="2"/>
</dbReference>
<dbReference type="SUPFAM" id="SSF47336">
    <property type="entry name" value="ACP-like"/>
    <property type="match status" value="2"/>
</dbReference>
<dbReference type="InterPro" id="IPR010071">
    <property type="entry name" value="AA_adenyl_dom"/>
</dbReference>
<keyword evidence="5" id="KW-0596">Phosphopantetheine</keyword>
<dbReference type="GO" id="GO:0016874">
    <property type="term" value="F:ligase activity"/>
    <property type="evidence" value="ECO:0007669"/>
    <property type="project" value="UniProtKB-KW"/>
</dbReference>
<evidence type="ECO:0000313" key="13">
    <source>
        <dbReference type="EMBL" id="QSB13996.1"/>
    </source>
</evidence>
<dbReference type="InterPro" id="IPR020806">
    <property type="entry name" value="PKS_PP-bd"/>
</dbReference>
<comment type="pathway">
    <text evidence="2">Siderophore biosynthesis; mycobactin biosynthesis.</text>
</comment>
<dbReference type="GO" id="GO:0043041">
    <property type="term" value="P:amino acid activation for nonribosomal peptide biosynthetic process"/>
    <property type="evidence" value="ECO:0007669"/>
    <property type="project" value="TreeGrafter"/>
</dbReference>
<dbReference type="InterPro" id="IPR006162">
    <property type="entry name" value="Ppantetheine_attach_site"/>
</dbReference>
<evidence type="ECO:0000256" key="8">
    <source>
        <dbReference type="ARBA" id="ARBA00022832"/>
    </source>
</evidence>
<dbReference type="InterPro" id="IPR036736">
    <property type="entry name" value="ACP-like_sf"/>
</dbReference>
<dbReference type="CDD" id="cd05931">
    <property type="entry name" value="FAAL"/>
    <property type="match status" value="1"/>
</dbReference>
<dbReference type="InterPro" id="IPR040097">
    <property type="entry name" value="FAAL/FAAC"/>
</dbReference>
<dbReference type="RefSeq" id="WP_239676115.1">
    <property type="nucleotide sequence ID" value="NZ_CP070499.1"/>
</dbReference>
<dbReference type="SUPFAM" id="SSF56801">
    <property type="entry name" value="Acetyl-CoA synthetase-like"/>
    <property type="match status" value="2"/>
</dbReference>
<dbReference type="GO" id="GO:0000036">
    <property type="term" value="F:acyl carrier activity"/>
    <property type="evidence" value="ECO:0007669"/>
    <property type="project" value="TreeGrafter"/>
</dbReference>
<evidence type="ECO:0000313" key="14">
    <source>
        <dbReference type="Proteomes" id="UP000662857"/>
    </source>
</evidence>
<dbReference type="InterPro" id="IPR000415">
    <property type="entry name" value="Nitroreductase-like"/>
</dbReference>
<dbReference type="PROSITE" id="PS00455">
    <property type="entry name" value="AMP_BINDING"/>
    <property type="match status" value="2"/>
</dbReference>
<dbReference type="InterPro" id="IPR023213">
    <property type="entry name" value="CAT-like_dom_sf"/>
</dbReference>
<dbReference type="Gene3D" id="3.30.559.10">
    <property type="entry name" value="Chloramphenicol acetyltransferase-like domain"/>
    <property type="match status" value="1"/>
</dbReference>
<evidence type="ECO:0000256" key="2">
    <source>
        <dbReference type="ARBA" id="ARBA00005102"/>
    </source>
</evidence>
<dbReference type="FunFam" id="3.30.559.10:FF:000023">
    <property type="entry name" value="Non-ribosomal peptide synthetase"/>
    <property type="match status" value="1"/>
</dbReference>
<dbReference type="InterPro" id="IPR025110">
    <property type="entry name" value="AMP-bd_C"/>
</dbReference>
<dbReference type="GO" id="GO:0071766">
    <property type="term" value="P:Actinobacterium-type cell wall biogenesis"/>
    <property type="evidence" value="ECO:0007669"/>
    <property type="project" value="UniProtKB-ARBA"/>
</dbReference>
<dbReference type="Gene3D" id="3.40.50.980">
    <property type="match status" value="2"/>
</dbReference>
<gene>
    <name evidence="13" type="ORF">JQS43_21020</name>
</gene>
<keyword evidence="6" id="KW-0597">Phosphoprotein</keyword>
<dbReference type="Gene3D" id="2.30.38.10">
    <property type="entry name" value="Luciferase, Domain 3"/>
    <property type="match status" value="1"/>
</dbReference>
<dbReference type="InterPro" id="IPR001242">
    <property type="entry name" value="Condensation_dom"/>
</dbReference>
<accession>A0A895YHI5</accession>
<dbReference type="FunFam" id="3.30.559.30:FF:000006">
    <property type="entry name" value="Yersiniabactin polyketide/non-ribosomal peptide synthetase"/>
    <property type="match status" value="1"/>
</dbReference>
<dbReference type="Gene3D" id="1.10.1200.10">
    <property type="entry name" value="ACP-like"/>
    <property type="match status" value="2"/>
</dbReference>
<dbReference type="InterPro" id="IPR057737">
    <property type="entry name" value="Condensation_MtbB-like"/>
</dbReference>
<dbReference type="PANTHER" id="PTHR45527">
    <property type="entry name" value="NONRIBOSOMAL PEPTIDE SYNTHETASE"/>
    <property type="match status" value="1"/>
</dbReference>
<dbReference type="Gene3D" id="3.40.50.12780">
    <property type="entry name" value="N-terminal domain of ligase-like"/>
    <property type="match status" value="1"/>
</dbReference>
<comment type="similarity">
    <text evidence="3">Belongs to the ATP-dependent AMP-binding enzyme family. MbtB subfamily.</text>
</comment>
<organism evidence="13 14">
    <name type="scientific">Natronosporangium hydrolyticum</name>
    <dbReference type="NCBI Taxonomy" id="2811111"/>
    <lineage>
        <taxon>Bacteria</taxon>
        <taxon>Bacillati</taxon>
        <taxon>Actinomycetota</taxon>
        <taxon>Actinomycetes</taxon>
        <taxon>Micromonosporales</taxon>
        <taxon>Micromonosporaceae</taxon>
        <taxon>Natronosporangium</taxon>
    </lineage>
</organism>
<feature type="region of interest" description="Disordered" evidence="11">
    <location>
        <begin position="1638"/>
        <end position="1661"/>
    </location>
</feature>
<dbReference type="InterPro" id="IPR009081">
    <property type="entry name" value="PP-bd_ACP"/>
</dbReference>
<dbReference type="Gene3D" id="3.40.109.10">
    <property type="entry name" value="NADH Oxidase"/>
    <property type="match status" value="1"/>
</dbReference>
<dbReference type="Pfam" id="PF00881">
    <property type="entry name" value="Nitroreductase"/>
    <property type="match status" value="1"/>
</dbReference>
<dbReference type="InterPro" id="IPR045851">
    <property type="entry name" value="AMP-bd_C_sf"/>
</dbReference>
<dbReference type="GO" id="GO:0005737">
    <property type="term" value="C:cytoplasm"/>
    <property type="evidence" value="ECO:0007669"/>
    <property type="project" value="TreeGrafter"/>
</dbReference>
<dbReference type="Pfam" id="PF00501">
    <property type="entry name" value="AMP-binding"/>
    <property type="match status" value="2"/>
</dbReference>
<evidence type="ECO:0000256" key="7">
    <source>
        <dbReference type="ARBA" id="ARBA00022598"/>
    </source>
</evidence>
<dbReference type="InterPro" id="IPR029479">
    <property type="entry name" value="Nitroreductase"/>
</dbReference>
<keyword evidence="8" id="KW-0276">Fatty acid metabolism</keyword>
<feature type="domain" description="Carrier" evidence="12">
    <location>
        <begin position="1967"/>
        <end position="2042"/>
    </location>
</feature>
<dbReference type="Gene3D" id="3.30.559.30">
    <property type="entry name" value="Nonribosomal peptide synthetase, condensation domain"/>
    <property type="match status" value="1"/>
</dbReference>
<dbReference type="FunFam" id="3.40.50.12780:FF:000013">
    <property type="entry name" value="Long-chain-fatty-acid--AMP ligase FadD32"/>
    <property type="match status" value="1"/>
</dbReference>
<feature type="domain" description="Carrier" evidence="12">
    <location>
        <begin position="614"/>
        <end position="690"/>
    </location>
</feature>
<evidence type="ECO:0000256" key="6">
    <source>
        <dbReference type="ARBA" id="ARBA00022553"/>
    </source>
</evidence>
<dbReference type="SUPFAM" id="SSF55469">
    <property type="entry name" value="FMN-dependent nitroreductase-like"/>
    <property type="match status" value="1"/>
</dbReference>
<dbReference type="Proteomes" id="UP000662857">
    <property type="component" value="Chromosome"/>
</dbReference>
<dbReference type="CDD" id="cd19535">
    <property type="entry name" value="Cyc_NRPS"/>
    <property type="match status" value="1"/>
</dbReference>
<protein>
    <recommendedName>
        <fullName evidence="4">Phenyloxazoline synthase MbtB</fullName>
    </recommendedName>
    <alternativeName>
        <fullName evidence="10">Mycobactin synthetase protein B</fullName>
    </alternativeName>
</protein>
<dbReference type="KEGG" id="nhy:JQS43_21020"/>